<protein>
    <recommendedName>
        <fullName evidence="1">non-specific serine/threonine protein kinase</fullName>
        <ecNumber evidence="1">2.7.11.1</ecNumber>
    </recommendedName>
</protein>
<dbReference type="PANTHER" id="PTHR24356">
    <property type="entry name" value="SERINE/THREONINE-PROTEIN KINASE"/>
    <property type="match status" value="1"/>
</dbReference>
<feature type="domain" description="Protein kinase" evidence="10">
    <location>
        <begin position="1"/>
        <end position="194"/>
    </location>
</feature>
<evidence type="ECO:0000256" key="1">
    <source>
        <dbReference type="ARBA" id="ARBA00012513"/>
    </source>
</evidence>
<comment type="catalytic activity">
    <reaction evidence="8">
        <text>L-seryl-[protein] + ATP = O-phospho-L-seryl-[protein] + ADP + H(+)</text>
        <dbReference type="Rhea" id="RHEA:17989"/>
        <dbReference type="Rhea" id="RHEA-COMP:9863"/>
        <dbReference type="Rhea" id="RHEA-COMP:11604"/>
        <dbReference type="ChEBI" id="CHEBI:15378"/>
        <dbReference type="ChEBI" id="CHEBI:29999"/>
        <dbReference type="ChEBI" id="CHEBI:30616"/>
        <dbReference type="ChEBI" id="CHEBI:83421"/>
        <dbReference type="ChEBI" id="CHEBI:456216"/>
        <dbReference type="EC" id="2.7.11.1"/>
    </reaction>
</comment>
<sequence length="385" mass="42233">MSGTSAGSVHELPLVDVTGAAASEFPSSACYIGLSCLLEVLGRRGSTSVPLLITSAGYIKVTDFGLSKVGIMIPKSNIYKELAEDITREFMDHEMCGTPYYFTPEIILKEGYGRPVDWWSMGIILYEFLVGVVPFDGDSLTELYESVTNGGIIWDCDFAPPLDAQNLITELLRKNPADRLGTGGAFEIKGHPFLCYDRHDIEEHLVSEDEEWGTNEDNKSFEFQNFTSSSERLSKLCTITPRTMNEGPPPQCSPASSKNISETQKESFCAPERDDPISSLPFSSSLSEIPGEEEVKSAINLSIKEEYSENVKKGKKETRFHLLLDLIGLLAYLHVVTVALVSSKGRFLGISSLVKDENPTSPDLASSPGIPEFPKSSPHLDLDGE</sequence>
<evidence type="ECO:0000256" key="9">
    <source>
        <dbReference type="SAM" id="MobiDB-lite"/>
    </source>
</evidence>
<evidence type="ECO:0000313" key="11">
    <source>
        <dbReference type="EMBL" id="CAJ0950855.1"/>
    </source>
</evidence>
<reference evidence="11" key="1">
    <citation type="submission" date="2023-07" db="EMBL/GenBank/DDBJ databases">
        <authorList>
            <person name="Stuckert A."/>
        </authorList>
    </citation>
    <scope>NUCLEOTIDE SEQUENCE</scope>
</reference>
<keyword evidence="4" id="KW-0547">Nucleotide-binding</keyword>
<proteinExistence type="predicted"/>
<dbReference type="SMART" id="SM00220">
    <property type="entry name" value="S_TKc"/>
    <property type="match status" value="1"/>
</dbReference>
<keyword evidence="12" id="KW-1185">Reference proteome</keyword>
<dbReference type="EMBL" id="CAUEEQ010032354">
    <property type="protein sequence ID" value="CAJ0950855.1"/>
    <property type="molecule type" value="Genomic_DNA"/>
</dbReference>
<dbReference type="InterPro" id="IPR011009">
    <property type="entry name" value="Kinase-like_dom_sf"/>
</dbReference>
<keyword evidence="3" id="KW-0808">Transferase</keyword>
<evidence type="ECO:0000256" key="7">
    <source>
        <dbReference type="ARBA" id="ARBA00047899"/>
    </source>
</evidence>
<evidence type="ECO:0000256" key="3">
    <source>
        <dbReference type="ARBA" id="ARBA00022679"/>
    </source>
</evidence>
<dbReference type="Proteomes" id="UP001176940">
    <property type="component" value="Unassembled WGS sequence"/>
</dbReference>
<dbReference type="EC" id="2.7.11.1" evidence="1"/>
<dbReference type="InterPro" id="IPR050236">
    <property type="entry name" value="Ser_Thr_kinase_AGC"/>
</dbReference>
<evidence type="ECO:0000256" key="5">
    <source>
        <dbReference type="ARBA" id="ARBA00022777"/>
    </source>
</evidence>
<dbReference type="PANTHER" id="PTHR24356:SF414">
    <property type="entry name" value="NON-SPECIFIC SERINE_THREONINE PROTEIN KINASE"/>
    <property type="match status" value="1"/>
</dbReference>
<dbReference type="Gene3D" id="1.10.510.10">
    <property type="entry name" value="Transferase(Phosphotransferase) domain 1"/>
    <property type="match status" value="1"/>
</dbReference>
<comment type="catalytic activity">
    <reaction evidence="7">
        <text>L-threonyl-[protein] + ATP = O-phospho-L-threonyl-[protein] + ADP + H(+)</text>
        <dbReference type="Rhea" id="RHEA:46608"/>
        <dbReference type="Rhea" id="RHEA-COMP:11060"/>
        <dbReference type="Rhea" id="RHEA-COMP:11605"/>
        <dbReference type="ChEBI" id="CHEBI:15378"/>
        <dbReference type="ChEBI" id="CHEBI:30013"/>
        <dbReference type="ChEBI" id="CHEBI:30616"/>
        <dbReference type="ChEBI" id="CHEBI:61977"/>
        <dbReference type="ChEBI" id="CHEBI:456216"/>
        <dbReference type="EC" id="2.7.11.1"/>
    </reaction>
</comment>
<gene>
    <name evidence="11" type="ORF">RIMI_LOCUS13201650</name>
</gene>
<keyword evidence="6" id="KW-0067">ATP-binding</keyword>
<evidence type="ECO:0000256" key="6">
    <source>
        <dbReference type="ARBA" id="ARBA00022840"/>
    </source>
</evidence>
<comment type="caution">
    <text evidence="11">The sequence shown here is derived from an EMBL/GenBank/DDBJ whole genome shotgun (WGS) entry which is preliminary data.</text>
</comment>
<dbReference type="InterPro" id="IPR000719">
    <property type="entry name" value="Prot_kinase_dom"/>
</dbReference>
<evidence type="ECO:0000256" key="8">
    <source>
        <dbReference type="ARBA" id="ARBA00048679"/>
    </source>
</evidence>
<feature type="region of interest" description="Disordered" evidence="9">
    <location>
        <begin position="356"/>
        <end position="385"/>
    </location>
</feature>
<evidence type="ECO:0000313" key="12">
    <source>
        <dbReference type="Proteomes" id="UP001176940"/>
    </source>
</evidence>
<name>A0ABN9LY25_9NEOB</name>
<evidence type="ECO:0000256" key="2">
    <source>
        <dbReference type="ARBA" id="ARBA00022527"/>
    </source>
</evidence>
<dbReference type="Pfam" id="PF00069">
    <property type="entry name" value="Pkinase"/>
    <property type="match status" value="1"/>
</dbReference>
<evidence type="ECO:0000259" key="10">
    <source>
        <dbReference type="PROSITE" id="PS50011"/>
    </source>
</evidence>
<accession>A0ABN9LY25</accession>
<organism evidence="11 12">
    <name type="scientific">Ranitomeya imitator</name>
    <name type="common">mimic poison frog</name>
    <dbReference type="NCBI Taxonomy" id="111125"/>
    <lineage>
        <taxon>Eukaryota</taxon>
        <taxon>Metazoa</taxon>
        <taxon>Chordata</taxon>
        <taxon>Craniata</taxon>
        <taxon>Vertebrata</taxon>
        <taxon>Euteleostomi</taxon>
        <taxon>Amphibia</taxon>
        <taxon>Batrachia</taxon>
        <taxon>Anura</taxon>
        <taxon>Neobatrachia</taxon>
        <taxon>Hyloidea</taxon>
        <taxon>Dendrobatidae</taxon>
        <taxon>Dendrobatinae</taxon>
        <taxon>Ranitomeya</taxon>
    </lineage>
</organism>
<dbReference type="SUPFAM" id="SSF56112">
    <property type="entry name" value="Protein kinase-like (PK-like)"/>
    <property type="match status" value="1"/>
</dbReference>
<evidence type="ECO:0000256" key="4">
    <source>
        <dbReference type="ARBA" id="ARBA00022741"/>
    </source>
</evidence>
<keyword evidence="2" id="KW-0723">Serine/threonine-protein kinase</keyword>
<keyword evidence="5" id="KW-0418">Kinase</keyword>
<dbReference type="PROSITE" id="PS50011">
    <property type="entry name" value="PROTEIN_KINASE_DOM"/>
    <property type="match status" value="1"/>
</dbReference>